<dbReference type="InterPro" id="IPR052944">
    <property type="entry name" value="Sporulation_related"/>
</dbReference>
<dbReference type="SUPFAM" id="SSF89392">
    <property type="entry name" value="Prokaryotic lipoproteins and lipoprotein localization factors"/>
    <property type="match status" value="1"/>
</dbReference>
<name>A0A221MHL2_9BACI</name>
<evidence type="ECO:0000313" key="1">
    <source>
        <dbReference type="EMBL" id="ASN07089.1"/>
    </source>
</evidence>
<gene>
    <name evidence="1" type="ORF">CFK40_19840</name>
</gene>
<dbReference type="AlphaFoldDB" id="A0A221MHL2"/>
<dbReference type="Proteomes" id="UP000204391">
    <property type="component" value="Chromosome"/>
</dbReference>
<dbReference type="OrthoDB" id="9785380at2"/>
<dbReference type="PANTHER" id="PTHR37507:SF2">
    <property type="entry name" value="SPORULATION PROTEIN YDCC"/>
    <property type="match status" value="1"/>
</dbReference>
<dbReference type="Gene3D" id="2.50.20.10">
    <property type="entry name" value="Lipoprotein localisation LolA/LolB/LppX"/>
    <property type="match status" value="1"/>
</dbReference>
<protein>
    <submittedName>
        <fullName evidence="1">DUF4367 domain-containing protein</fullName>
    </submittedName>
</protein>
<dbReference type="RefSeq" id="WP_089534083.1">
    <property type="nucleotide sequence ID" value="NZ_CP022437.1"/>
</dbReference>
<keyword evidence="2" id="KW-1185">Reference proteome</keyword>
<organism evidence="1 2">
    <name type="scientific">Virgibacillus necropolis</name>
    <dbReference type="NCBI Taxonomy" id="163877"/>
    <lineage>
        <taxon>Bacteria</taxon>
        <taxon>Bacillati</taxon>
        <taxon>Bacillota</taxon>
        <taxon>Bacilli</taxon>
        <taxon>Bacillales</taxon>
        <taxon>Bacillaceae</taxon>
        <taxon>Virgibacillus</taxon>
    </lineage>
</organism>
<sequence>MKKSISIWLALAIGLVLLLSACGEKSQEDVVQKLDEKLEDMDGYKATAEMKMDTGQESQMFNIDIWHKKKDLYRVKLTNDQDEKGSQVILKNKEGVFVLTPSLNKSFKFQSEWPENGSQPYLYKSLINDIKKDSDSEFSSTDSHYVFKTKTNYQSNNNLPFQEIYFDKKTYAPVLVKVMDKDKKAVVEVKFTDFKTDPSFKEDDFSMDKNMKSSTTSDVPVSADANSDTFTLAFPLNTAGAELTEQKTIELENGKRVIMTFEGEKNFTLIEETAEVLPTMASPQAVEGEIVNLGFAVGALSTNSIEWQNNGMSFYLASDDLTREELIEVAKSVQGKEIK</sequence>
<evidence type="ECO:0000313" key="2">
    <source>
        <dbReference type="Proteomes" id="UP000204391"/>
    </source>
</evidence>
<dbReference type="PROSITE" id="PS51257">
    <property type="entry name" value="PROKAR_LIPOPROTEIN"/>
    <property type="match status" value="1"/>
</dbReference>
<dbReference type="EMBL" id="CP022437">
    <property type="protein sequence ID" value="ASN07089.1"/>
    <property type="molecule type" value="Genomic_DNA"/>
</dbReference>
<dbReference type="InterPro" id="IPR029046">
    <property type="entry name" value="LolA/LolB/LppX"/>
</dbReference>
<dbReference type="KEGG" id="vne:CFK40_19840"/>
<reference evidence="1 2" key="1">
    <citation type="journal article" date="2003" name="Int. J. Syst. Evol. Microbiol.">
        <title>Virgibacillus carmonensis sp. nov., Virgibacillus necropolis sp. nov. and Virgibacillus picturae sp. nov., three novel species isolated from deteriorated mural paintings, transfer of the species of the genus salibacillus to Virgibacillus, as Virgibacillus marismortui comb. nov. and Virgibacillus salexigens comb. nov., and emended description of the genus Virgibacillus.</title>
        <authorList>
            <person name="Heyrman J."/>
            <person name="Logan N.A."/>
            <person name="Busse H.J."/>
            <person name="Balcaen A."/>
            <person name="Lebbe L."/>
            <person name="Rodriguez-Diaz M."/>
            <person name="Swings J."/>
            <person name="De Vos P."/>
        </authorList>
    </citation>
    <scope>NUCLEOTIDE SEQUENCE [LARGE SCALE GENOMIC DNA]</scope>
    <source>
        <strain evidence="1 2">LMG 19488</strain>
    </source>
</reference>
<accession>A0A221MHL2</accession>
<dbReference type="PANTHER" id="PTHR37507">
    <property type="entry name" value="SPORULATION PROTEIN YDCC"/>
    <property type="match status" value="1"/>
</dbReference>
<proteinExistence type="predicted"/>